<dbReference type="EMBL" id="JBHTAS010000001">
    <property type="protein sequence ID" value="MFC7140900.1"/>
    <property type="molecule type" value="Genomic_DNA"/>
</dbReference>
<organism evidence="3 4">
    <name type="scientific">Halosimplex aquaticum</name>
    <dbReference type="NCBI Taxonomy" id="3026162"/>
    <lineage>
        <taxon>Archaea</taxon>
        <taxon>Methanobacteriati</taxon>
        <taxon>Methanobacteriota</taxon>
        <taxon>Stenosarchaea group</taxon>
        <taxon>Halobacteria</taxon>
        <taxon>Halobacteriales</taxon>
        <taxon>Haloarculaceae</taxon>
        <taxon>Halosimplex</taxon>
    </lineage>
</organism>
<keyword evidence="2" id="KW-0472">Membrane</keyword>
<feature type="region of interest" description="Disordered" evidence="1">
    <location>
        <begin position="1"/>
        <end position="43"/>
    </location>
</feature>
<evidence type="ECO:0008006" key="5">
    <source>
        <dbReference type="Google" id="ProtNLM"/>
    </source>
</evidence>
<keyword evidence="4" id="KW-1185">Reference proteome</keyword>
<evidence type="ECO:0000256" key="1">
    <source>
        <dbReference type="SAM" id="MobiDB-lite"/>
    </source>
</evidence>
<evidence type="ECO:0000313" key="4">
    <source>
        <dbReference type="Proteomes" id="UP001596432"/>
    </source>
</evidence>
<comment type="caution">
    <text evidence="3">The sequence shown here is derived from an EMBL/GenBank/DDBJ whole genome shotgun (WGS) entry which is preliminary data.</text>
</comment>
<proteinExistence type="predicted"/>
<feature type="transmembrane region" description="Helical" evidence="2">
    <location>
        <begin position="49"/>
        <end position="68"/>
    </location>
</feature>
<dbReference type="Proteomes" id="UP001596432">
    <property type="component" value="Unassembled WGS sequence"/>
</dbReference>
<accession>A0ABD5Y574</accession>
<name>A0ABD5Y574_9EURY</name>
<sequence>MDDDHGQSGLVGSAATNTSETTASNLESLGYGVTDDAEPDGSAGSPTHIAIKIFAFVGTALLLALFLLGSGLF</sequence>
<keyword evidence="2" id="KW-0812">Transmembrane</keyword>
<reference evidence="3 4" key="1">
    <citation type="journal article" date="2019" name="Int. J. Syst. Evol. Microbiol.">
        <title>The Global Catalogue of Microorganisms (GCM) 10K type strain sequencing project: providing services to taxonomists for standard genome sequencing and annotation.</title>
        <authorList>
            <consortium name="The Broad Institute Genomics Platform"/>
            <consortium name="The Broad Institute Genome Sequencing Center for Infectious Disease"/>
            <person name="Wu L."/>
            <person name="Ma J."/>
        </authorList>
    </citation>
    <scope>NUCLEOTIDE SEQUENCE [LARGE SCALE GENOMIC DNA]</scope>
    <source>
        <strain evidence="3 4">XZYJT29</strain>
    </source>
</reference>
<protein>
    <recommendedName>
        <fullName evidence="5">Flagellin N-terminal-like domain-containing protein</fullName>
    </recommendedName>
</protein>
<dbReference type="GeneID" id="78821206"/>
<evidence type="ECO:0000256" key="2">
    <source>
        <dbReference type="SAM" id="Phobius"/>
    </source>
</evidence>
<gene>
    <name evidence="3" type="ORF">ACFQMA_13835</name>
</gene>
<keyword evidence="2" id="KW-1133">Transmembrane helix</keyword>
<dbReference type="AlphaFoldDB" id="A0ABD5Y574"/>
<feature type="compositionally biased region" description="Low complexity" evidence="1">
    <location>
        <begin position="13"/>
        <end position="29"/>
    </location>
</feature>
<evidence type="ECO:0000313" key="3">
    <source>
        <dbReference type="EMBL" id="MFC7140900.1"/>
    </source>
</evidence>
<dbReference type="RefSeq" id="WP_274321983.1">
    <property type="nucleotide sequence ID" value="NZ_CP118158.1"/>
</dbReference>